<evidence type="ECO:0000256" key="1">
    <source>
        <dbReference type="SAM" id="Phobius"/>
    </source>
</evidence>
<reference evidence="2" key="1">
    <citation type="submission" date="2019-04" db="EMBL/GenBank/DDBJ databases">
        <authorList>
            <consortium name="Science for Life Laboratories"/>
        </authorList>
    </citation>
    <scope>NUCLEOTIDE SEQUENCE</scope>
    <source>
        <strain evidence="2">MBLW1</strain>
    </source>
</reference>
<evidence type="ECO:0000313" key="2">
    <source>
        <dbReference type="EMBL" id="VIP03625.1"/>
    </source>
</evidence>
<protein>
    <submittedName>
        <fullName evidence="2">Uncharacterized protein</fullName>
    </submittedName>
</protein>
<dbReference type="EMBL" id="LR586016">
    <property type="protein sequence ID" value="VIP03625.1"/>
    <property type="molecule type" value="Genomic_DNA"/>
</dbReference>
<keyword evidence="3" id="KW-1185">Reference proteome</keyword>
<feature type="transmembrane region" description="Helical" evidence="1">
    <location>
        <begin position="37"/>
        <end position="55"/>
    </location>
</feature>
<keyword evidence="1" id="KW-0472">Membrane</keyword>
<accession>A0A6C2YRL2</accession>
<dbReference type="InParanoid" id="A0A6C2YRL2"/>
<name>A0A6C2YRL2_9BACT</name>
<organism evidence="2">
    <name type="scientific">Tuwongella immobilis</name>
    <dbReference type="NCBI Taxonomy" id="692036"/>
    <lineage>
        <taxon>Bacteria</taxon>
        <taxon>Pseudomonadati</taxon>
        <taxon>Planctomycetota</taxon>
        <taxon>Planctomycetia</taxon>
        <taxon>Gemmatales</taxon>
        <taxon>Gemmataceae</taxon>
        <taxon>Tuwongella</taxon>
    </lineage>
</organism>
<evidence type="ECO:0000313" key="3">
    <source>
        <dbReference type="Proteomes" id="UP000464378"/>
    </source>
</evidence>
<dbReference type="Proteomes" id="UP000464378">
    <property type="component" value="Chromosome"/>
</dbReference>
<dbReference type="AlphaFoldDB" id="A0A6C2YRL2"/>
<sequence length="197" mass="22439">MSTDSKDFEFVSLGSAQEMVSRRLEKRIKEKTRARKAIITLIALITIIPMIFYIWNSLSSMVVNIHISGLQRENTFILVVSANHGYIRPLKTCGYWKGIYASSIPYNQFSGWTQAQTEENGKADANHQLWAPGNQIGIIILKGGIYEIYFTRPTFNQQLSFTLFGGEFDIDLKKCISRNLSLEQMDKLKTQGFAEIN</sequence>
<gene>
    <name evidence="2" type="ORF">GMBLW1_03350</name>
</gene>
<keyword evidence="1" id="KW-1133">Transmembrane helix</keyword>
<proteinExistence type="predicted"/>
<dbReference type="EMBL" id="LR593887">
    <property type="protein sequence ID" value="VTS04618.1"/>
    <property type="molecule type" value="Genomic_DNA"/>
</dbReference>
<dbReference type="KEGG" id="tim:GMBLW1_03350"/>
<keyword evidence="1" id="KW-0812">Transmembrane</keyword>